<dbReference type="RefSeq" id="WP_012632775.1">
    <property type="nucleotide sequence ID" value="NC_011891.1"/>
</dbReference>
<sequence length="371" mass="39477">MGLIDRYLAREILLPFAAALLFLTQILLATQILGQADVLFGSGVSLVDVGLVMLSLMPHLLGYVIPVAFLLGVVLGVGRLAEDREVVALGAAGLSPVRLVRVPLLLGLVVAALGAWLSLSVEPASIRAARLRLNEVVKRNVTNDVRGGTFYDQIPGYTIYAERARGGRWENVLIQDRSNPDAPMLALSHRGRLEPVGAGQDMRLVLEQGEVHREEVGTADYASAAFGKAEILVGLGTALSDRNVLAKSSREATVSDLRARAAAAREKGDVVEARRQEGYLHRKLSAPLVVVAFALLGVPLGAERRGGRAFGMGATFLLVVVHYLLLRGGEVLTQLGHLPAAFALQLPNLVLGAAGIGLVLLMARRGPEAVR</sequence>
<dbReference type="GO" id="GO:0015920">
    <property type="term" value="P:lipopolysaccharide transport"/>
    <property type="evidence" value="ECO:0007669"/>
    <property type="project" value="TreeGrafter"/>
</dbReference>
<evidence type="ECO:0000256" key="5">
    <source>
        <dbReference type="ARBA" id="ARBA00023136"/>
    </source>
</evidence>
<feature type="transmembrane region" description="Helical" evidence="6">
    <location>
        <begin position="101"/>
        <end position="121"/>
    </location>
</feature>
<dbReference type="GO" id="GO:0043190">
    <property type="term" value="C:ATP-binding cassette (ABC) transporter complex"/>
    <property type="evidence" value="ECO:0007669"/>
    <property type="project" value="TreeGrafter"/>
</dbReference>
<feature type="transmembrane region" description="Helical" evidence="6">
    <location>
        <begin position="308"/>
        <end position="326"/>
    </location>
</feature>
<dbReference type="InterPro" id="IPR005495">
    <property type="entry name" value="LptG/LptF_permease"/>
</dbReference>
<gene>
    <name evidence="7" type="ordered locus">A2cp1_1490</name>
</gene>
<dbReference type="EMBL" id="CP001359">
    <property type="protein sequence ID" value="ACL64834.1"/>
    <property type="molecule type" value="Genomic_DNA"/>
</dbReference>
<keyword evidence="2" id="KW-1003">Cell membrane</keyword>
<name>B8J4X9_ANAD2</name>
<accession>B8J4X9</accession>
<evidence type="ECO:0000256" key="6">
    <source>
        <dbReference type="SAM" id="Phobius"/>
    </source>
</evidence>
<evidence type="ECO:0000313" key="8">
    <source>
        <dbReference type="Proteomes" id="UP000007089"/>
    </source>
</evidence>
<keyword evidence="8" id="KW-1185">Reference proteome</keyword>
<keyword evidence="3 6" id="KW-0812">Transmembrane</keyword>
<reference evidence="7" key="1">
    <citation type="submission" date="2009-01" db="EMBL/GenBank/DDBJ databases">
        <title>Complete sequence of Anaeromyxobacter dehalogenans 2CP-1.</title>
        <authorList>
            <consortium name="US DOE Joint Genome Institute"/>
            <person name="Lucas S."/>
            <person name="Copeland A."/>
            <person name="Lapidus A."/>
            <person name="Glavina del Rio T."/>
            <person name="Dalin E."/>
            <person name="Tice H."/>
            <person name="Bruce D."/>
            <person name="Goodwin L."/>
            <person name="Pitluck S."/>
            <person name="Saunders E."/>
            <person name="Brettin T."/>
            <person name="Detter J.C."/>
            <person name="Han C."/>
            <person name="Larimer F."/>
            <person name="Land M."/>
            <person name="Hauser L."/>
            <person name="Kyrpides N."/>
            <person name="Ovchinnikova G."/>
            <person name="Beliaev A.S."/>
            <person name="Richardson P."/>
        </authorList>
    </citation>
    <scope>NUCLEOTIDE SEQUENCE</scope>
    <source>
        <strain evidence="7">2CP-1</strain>
    </source>
</reference>
<feature type="transmembrane region" description="Helical" evidence="6">
    <location>
        <begin position="12"/>
        <end position="32"/>
    </location>
</feature>
<evidence type="ECO:0000256" key="2">
    <source>
        <dbReference type="ARBA" id="ARBA00022475"/>
    </source>
</evidence>
<dbReference type="AlphaFoldDB" id="B8J4X9"/>
<dbReference type="HOGENOM" id="CLU_028799_3_0_7"/>
<organism evidence="7 8">
    <name type="scientific">Anaeromyxobacter dehalogenans (strain ATCC BAA-258 / DSM 21875 / 2CP-1)</name>
    <dbReference type="NCBI Taxonomy" id="455488"/>
    <lineage>
        <taxon>Bacteria</taxon>
        <taxon>Pseudomonadati</taxon>
        <taxon>Myxococcota</taxon>
        <taxon>Myxococcia</taxon>
        <taxon>Myxococcales</taxon>
        <taxon>Cystobacterineae</taxon>
        <taxon>Anaeromyxobacteraceae</taxon>
        <taxon>Anaeromyxobacter</taxon>
    </lineage>
</organism>
<feature type="transmembrane region" description="Helical" evidence="6">
    <location>
        <begin position="284"/>
        <end position="302"/>
    </location>
</feature>
<keyword evidence="4 6" id="KW-1133">Transmembrane helix</keyword>
<dbReference type="Proteomes" id="UP000007089">
    <property type="component" value="Chromosome"/>
</dbReference>
<dbReference type="PANTHER" id="PTHR33529:SF6">
    <property type="entry name" value="YJGP_YJGQ FAMILY PERMEASE"/>
    <property type="match status" value="1"/>
</dbReference>
<comment type="subcellular location">
    <subcellularLocation>
        <location evidence="1">Cell membrane</location>
        <topology evidence="1">Multi-pass membrane protein</topology>
    </subcellularLocation>
</comment>
<dbReference type="PANTHER" id="PTHR33529">
    <property type="entry name" value="SLR0882 PROTEIN-RELATED"/>
    <property type="match status" value="1"/>
</dbReference>
<feature type="transmembrane region" description="Helical" evidence="6">
    <location>
        <begin position="338"/>
        <end position="363"/>
    </location>
</feature>
<keyword evidence="5 6" id="KW-0472">Membrane</keyword>
<dbReference type="KEGG" id="acp:A2cp1_1490"/>
<evidence type="ECO:0000256" key="3">
    <source>
        <dbReference type="ARBA" id="ARBA00022692"/>
    </source>
</evidence>
<evidence type="ECO:0000256" key="4">
    <source>
        <dbReference type="ARBA" id="ARBA00022989"/>
    </source>
</evidence>
<evidence type="ECO:0000313" key="7">
    <source>
        <dbReference type="EMBL" id="ACL64834.1"/>
    </source>
</evidence>
<feature type="transmembrane region" description="Helical" evidence="6">
    <location>
        <begin position="63"/>
        <end position="81"/>
    </location>
</feature>
<dbReference type="Pfam" id="PF03739">
    <property type="entry name" value="LptF_LptG"/>
    <property type="match status" value="1"/>
</dbReference>
<proteinExistence type="predicted"/>
<evidence type="ECO:0000256" key="1">
    <source>
        <dbReference type="ARBA" id="ARBA00004651"/>
    </source>
</evidence>
<protein>
    <submittedName>
        <fullName evidence="7">Permease YjgP/YjgQ family protein</fullName>
    </submittedName>
</protein>